<keyword evidence="5" id="KW-1185">Reference proteome</keyword>
<feature type="chain" id="PRO_5042201142" evidence="1">
    <location>
        <begin position="26"/>
        <end position="132"/>
    </location>
</feature>
<evidence type="ECO:0000313" key="5">
    <source>
        <dbReference type="Proteomes" id="UP000256345"/>
    </source>
</evidence>
<accession>A0AAC8QH72</accession>
<dbReference type="AlphaFoldDB" id="A0AAC8QH72"/>
<dbReference type="EMBL" id="CP011509">
    <property type="protein sequence ID" value="AKJ07025.1"/>
    <property type="molecule type" value="Genomic_DNA"/>
</dbReference>
<evidence type="ECO:0000256" key="1">
    <source>
        <dbReference type="SAM" id="SignalP"/>
    </source>
</evidence>
<evidence type="ECO:0000313" key="3">
    <source>
        <dbReference type="EMBL" id="REG31689.1"/>
    </source>
</evidence>
<evidence type="ECO:0000313" key="2">
    <source>
        <dbReference type="EMBL" id="AKJ07025.1"/>
    </source>
</evidence>
<dbReference type="Proteomes" id="UP000035579">
    <property type="component" value="Chromosome"/>
</dbReference>
<reference evidence="3 5" key="2">
    <citation type="submission" date="2018-08" db="EMBL/GenBank/DDBJ databases">
        <title>Genomic Encyclopedia of Archaeal and Bacterial Type Strains, Phase II (KMG-II): from individual species to whole genera.</title>
        <authorList>
            <person name="Goeker M."/>
        </authorList>
    </citation>
    <scope>NUCLEOTIDE SEQUENCE [LARGE SCALE GENOMIC DNA]</scope>
    <source>
        <strain evidence="3 5">DSM 2261</strain>
    </source>
</reference>
<dbReference type="RefSeq" id="WP_116120169.1">
    <property type="nucleotide sequence ID" value="NZ_CP011509.1"/>
</dbReference>
<protein>
    <submittedName>
        <fullName evidence="2">Uncharacterized protein</fullName>
    </submittedName>
</protein>
<reference evidence="2 4" key="1">
    <citation type="submission" date="2015-05" db="EMBL/GenBank/DDBJ databases">
        <title>Genome assembly of Archangium gephyra DSM 2261.</title>
        <authorList>
            <person name="Sharma G."/>
            <person name="Subramanian S."/>
        </authorList>
    </citation>
    <scope>NUCLEOTIDE SEQUENCE [LARGE SCALE GENOMIC DNA]</scope>
    <source>
        <strain evidence="2 4">DSM 2261</strain>
    </source>
</reference>
<organism evidence="2 4">
    <name type="scientific">Archangium gephyra</name>
    <dbReference type="NCBI Taxonomy" id="48"/>
    <lineage>
        <taxon>Bacteria</taxon>
        <taxon>Pseudomonadati</taxon>
        <taxon>Myxococcota</taxon>
        <taxon>Myxococcia</taxon>
        <taxon>Myxococcales</taxon>
        <taxon>Cystobacterineae</taxon>
        <taxon>Archangiaceae</taxon>
        <taxon>Archangium</taxon>
    </lineage>
</organism>
<gene>
    <name evidence="2" type="ORF">AA314_08651</name>
    <name evidence="3" type="ORF">ATI61_10513</name>
</gene>
<feature type="signal peptide" evidence="1">
    <location>
        <begin position="1"/>
        <end position="25"/>
    </location>
</feature>
<sequence length="132" mass="13747">MKTWMKSLSTFALLFTVGVAQQAHAVIVIYNSSGGCAICIGSPAACRAACPEKAALQGFKGDIAVALPDGREVVGNTVVVNQKDGDLGVVSVSRDSKLIFEGYVPLYSTVVTDLETGHRNNLGELAAVSSCQ</sequence>
<proteinExistence type="predicted"/>
<dbReference type="EMBL" id="QUMU01000005">
    <property type="protein sequence ID" value="REG31689.1"/>
    <property type="molecule type" value="Genomic_DNA"/>
</dbReference>
<dbReference type="KEGG" id="age:AA314_08651"/>
<name>A0AAC8QH72_9BACT</name>
<dbReference type="Proteomes" id="UP000256345">
    <property type="component" value="Unassembled WGS sequence"/>
</dbReference>
<keyword evidence="1" id="KW-0732">Signal</keyword>
<evidence type="ECO:0000313" key="4">
    <source>
        <dbReference type="Proteomes" id="UP000035579"/>
    </source>
</evidence>